<feature type="binding site" evidence="11">
    <location>
        <position position="263"/>
    </location>
    <ligand>
        <name>Mg(2+)</name>
        <dbReference type="ChEBI" id="CHEBI:18420"/>
    </ligand>
</feature>
<reference evidence="12 13" key="1">
    <citation type="submission" date="2017-07" db="EMBL/GenBank/DDBJ databases">
        <title>Flavobacterium cyanobacteriorum sp. nov., isolated from cyanobacterial aggregates in a eutrophic lake.</title>
        <authorList>
            <person name="Cai H."/>
        </authorList>
    </citation>
    <scope>NUCLEOTIDE SEQUENCE [LARGE SCALE GENOMIC DNA]</scope>
    <source>
        <strain evidence="12 13">TH167</strain>
    </source>
</reference>
<dbReference type="GO" id="GO:0046872">
    <property type="term" value="F:metal ion binding"/>
    <property type="evidence" value="ECO:0007669"/>
    <property type="project" value="UniProtKB-UniRule"/>
</dbReference>
<sequence length="307" mass="33283">METFTHSEKLMGNMFTFSMVTASEAAFKELVAAAVAEVKRIEKILTTYSETSETAQINAQAGIAAVCVSDETFDLIQRSLFLSEITQGAFDITYGGIDKSLWNFDRTMTSLPSPEKALQSVHLVNYKNVILNESEKTVFLKEKGMRLGFGGIGKGFAAEKVKLVLQKAGVTDGIVNASGDLCAWGTQPNGNPWTVGIAHPDLRDAPFSYLSISNRAIATSGTYEKFITINGKRYSHTINPKTGLPVQGIKSVTIIAPNAELADALATPVSVMGIKSGLYLIEQIPEVHAIVIDDQNNLFKTSQIQLK</sequence>
<evidence type="ECO:0000256" key="5">
    <source>
        <dbReference type="ARBA" id="ARBA00022723"/>
    </source>
</evidence>
<dbReference type="InterPro" id="IPR024932">
    <property type="entry name" value="ApbE"/>
</dbReference>
<dbReference type="PIRSF" id="PIRSF006268">
    <property type="entry name" value="ApbE"/>
    <property type="match status" value="1"/>
</dbReference>
<dbReference type="Proteomes" id="UP000216035">
    <property type="component" value="Unassembled WGS sequence"/>
</dbReference>
<dbReference type="EC" id="2.7.1.180" evidence="1 10"/>
<comment type="catalytic activity">
    <reaction evidence="9 10">
        <text>L-threonyl-[protein] + FAD = FMN-L-threonyl-[protein] + AMP + H(+)</text>
        <dbReference type="Rhea" id="RHEA:36847"/>
        <dbReference type="Rhea" id="RHEA-COMP:11060"/>
        <dbReference type="Rhea" id="RHEA-COMP:11061"/>
        <dbReference type="ChEBI" id="CHEBI:15378"/>
        <dbReference type="ChEBI" id="CHEBI:30013"/>
        <dbReference type="ChEBI" id="CHEBI:57692"/>
        <dbReference type="ChEBI" id="CHEBI:74257"/>
        <dbReference type="ChEBI" id="CHEBI:456215"/>
        <dbReference type="EC" id="2.7.1.180"/>
    </reaction>
</comment>
<evidence type="ECO:0000313" key="12">
    <source>
        <dbReference type="EMBL" id="OYQ40651.1"/>
    </source>
</evidence>
<dbReference type="SUPFAM" id="SSF143631">
    <property type="entry name" value="ApbE-like"/>
    <property type="match status" value="1"/>
</dbReference>
<dbReference type="OrthoDB" id="9778595at2"/>
<evidence type="ECO:0000256" key="9">
    <source>
        <dbReference type="ARBA" id="ARBA00048540"/>
    </source>
</evidence>
<keyword evidence="13" id="KW-1185">Reference proteome</keyword>
<evidence type="ECO:0000256" key="10">
    <source>
        <dbReference type="PIRNR" id="PIRNR006268"/>
    </source>
</evidence>
<accession>A0A255ZGU6</accession>
<feature type="binding site" evidence="11">
    <location>
        <position position="151"/>
    </location>
    <ligand>
        <name>Mg(2+)</name>
        <dbReference type="ChEBI" id="CHEBI:18420"/>
    </ligand>
</feature>
<proteinExistence type="inferred from homology"/>
<dbReference type="Pfam" id="PF02424">
    <property type="entry name" value="ApbE"/>
    <property type="match status" value="1"/>
</dbReference>
<evidence type="ECO:0000256" key="4">
    <source>
        <dbReference type="ARBA" id="ARBA00022679"/>
    </source>
</evidence>
<dbReference type="AlphaFoldDB" id="A0A255ZGU6"/>
<gene>
    <name evidence="12" type="ORF">CHX27_13295</name>
</gene>
<keyword evidence="6 10" id="KW-0274">FAD</keyword>
<dbReference type="PANTHER" id="PTHR30040">
    <property type="entry name" value="THIAMINE BIOSYNTHESIS LIPOPROTEIN APBE"/>
    <property type="match status" value="1"/>
</dbReference>
<dbReference type="PANTHER" id="PTHR30040:SF2">
    <property type="entry name" value="FAD:PROTEIN FMN TRANSFERASE"/>
    <property type="match status" value="1"/>
</dbReference>
<comment type="cofactor">
    <cofactor evidence="11">
        <name>Mg(2+)</name>
        <dbReference type="ChEBI" id="CHEBI:18420"/>
    </cofactor>
    <cofactor evidence="11">
        <name>Mn(2+)</name>
        <dbReference type="ChEBI" id="CHEBI:29035"/>
    </cofactor>
    <text evidence="11">Magnesium. Can also use manganese.</text>
</comment>
<evidence type="ECO:0000256" key="7">
    <source>
        <dbReference type="ARBA" id="ARBA00022842"/>
    </source>
</evidence>
<dbReference type="RefSeq" id="WP_094487248.1">
    <property type="nucleotide sequence ID" value="NZ_NOXX01000220.1"/>
</dbReference>
<keyword evidence="5 10" id="KW-0479">Metal-binding</keyword>
<evidence type="ECO:0000313" key="13">
    <source>
        <dbReference type="Proteomes" id="UP000216035"/>
    </source>
</evidence>
<organism evidence="12 13">
    <name type="scientific">Flavobacterium aurantiibacter</name>
    <dbReference type="NCBI Taxonomy" id="2023067"/>
    <lineage>
        <taxon>Bacteria</taxon>
        <taxon>Pseudomonadati</taxon>
        <taxon>Bacteroidota</taxon>
        <taxon>Flavobacteriia</taxon>
        <taxon>Flavobacteriales</taxon>
        <taxon>Flavobacteriaceae</taxon>
        <taxon>Flavobacterium</taxon>
    </lineage>
</organism>
<evidence type="ECO:0000256" key="1">
    <source>
        <dbReference type="ARBA" id="ARBA00011955"/>
    </source>
</evidence>
<evidence type="ECO:0000256" key="3">
    <source>
        <dbReference type="ARBA" id="ARBA00022630"/>
    </source>
</evidence>
<evidence type="ECO:0000256" key="11">
    <source>
        <dbReference type="PIRSR" id="PIRSR006268-2"/>
    </source>
</evidence>
<evidence type="ECO:0000256" key="6">
    <source>
        <dbReference type="ARBA" id="ARBA00022827"/>
    </source>
</evidence>
<keyword evidence="7 10" id="KW-0460">Magnesium</keyword>
<feature type="binding site" evidence="11">
    <location>
        <position position="267"/>
    </location>
    <ligand>
        <name>Mg(2+)</name>
        <dbReference type="ChEBI" id="CHEBI:18420"/>
    </ligand>
</feature>
<keyword evidence="3 10" id="KW-0285">Flavoprotein</keyword>
<comment type="similarity">
    <text evidence="10">Belongs to the ApbE family.</text>
</comment>
<dbReference type="InterPro" id="IPR003374">
    <property type="entry name" value="ApbE-like_sf"/>
</dbReference>
<dbReference type="EMBL" id="NOXX01000220">
    <property type="protein sequence ID" value="OYQ40651.1"/>
    <property type="molecule type" value="Genomic_DNA"/>
</dbReference>
<evidence type="ECO:0000256" key="2">
    <source>
        <dbReference type="ARBA" id="ARBA00016337"/>
    </source>
</evidence>
<dbReference type="Gene3D" id="3.10.520.10">
    <property type="entry name" value="ApbE-like domains"/>
    <property type="match status" value="1"/>
</dbReference>
<name>A0A255ZGU6_9FLAO</name>
<comment type="caution">
    <text evidence="12">The sequence shown here is derived from an EMBL/GenBank/DDBJ whole genome shotgun (WGS) entry which is preliminary data.</text>
</comment>
<keyword evidence="4 10" id="KW-0808">Transferase</keyword>
<evidence type="ECO:0000256" key="8">
    <source>
        <dbReference type="ARBA" id="ARBA00031306"/>
    </source>
</evidence>
<protein>
    <recommendedName>
        <fullName evidence="2 10">FAD:protein FMN transferase</fullName>
        <ecNumber evidence="1 10">2.7.1.180</ecNumber>
    </recommendedName>
    <alternativeName>
        <fullName evidence="8 10">Flavin transferase</fullName>
    </alternativeName>
</protein>
<dbReference type="GO" id="GO:0016740">
    <property type="term" value="F:transferase activity"/>
    <property type="evidence" value="ECO:0007669"/>
    <property type="project" value="UniProtKB-UniRule"/>
</dbReference>